<dbReference type="SUPFAM" id="SSF46894">
    <property type="entry name" value="C-terminal effector domain of the bipartite response regulators"/>
    <property type="match status" value="1"/>
</dbReference>
<comment type="caution">
    <text evidence="5">The sequence shown here is derived from an EMBL/GenBank/DDBJ whole genome shotgun (WGS) entry which is preliminary data.</text>
</comment>
<sequence length="909" mass="97782">MPLLGTKLHVPSPRRELVARSRLTGRLRTPDGAAPRLVLVAAPAGFGKTTLLSQWLAGADSTRVAWLSLDAADADPRRFLTHLLAAVQRTTPETGAEVMAQLDASGAAVPTEQVLVGLVNDLDALPGRTVIALDDYHLIDAESVHEAVTFLLDNLPPQVTLAITTRSDPPLPLSRLRARGDLLELRAADLRFTEAEATTFLTDVMGLDLEPHHITALEARTEGWAAGLQLAALSARARSGADAADLDRFVEAFAGSHRFVLDYLMEEVVDAQPEEVRQFLLDTSILAELTGPLCDAVTGRTDGNATLNALERANLFVAPLDDERRWYRYHHLFATALTARLTAQDPGRVARLHRAAAAWYAGQGRLADGVPHALAGGDTEQAAALVDLAIPGLRRRREDRILRDWTRALPEDVARRRPLLATSLAWAYLSEGNVDGVETWLDAAEEALRSHRPASPDGGALPADLLRDHENELRALRSLLAVYRASIAQARGDITSTVAHARRALDLAGEDHMSRAAAAGFLGMAAWAAGDLPTAVDTFGEAVHSLRAAGNVADALGATVVLAEMWLARGRPDEAERHYRRALETAEQHPGLSTFRDLHVGLAGVLCERSDLDGAALHLQAATDLGEATGLLENRHRWFIASAALLRARGDSDGAVDLLDAAEPLFMPGFFPDVHPIPASRARIRITQGRLADARDWARSHHLRPDGEPAYLAEFDQLTLARLEVAESRPDGGAASLGDVTDRLGRLAAAAEAAGRTGSAIDALVVRALAQHASGDLDAALVDLGRALTLGVPAGYRRLFLDEGEPMLELLRAAVARPDQAAPARELLDAVGQDAAGEAAPVAPRDDQLSDRELEVLRLLATDLTGPEIAQRLFVSVNTLRTHTKHIFTKLEVNTRRAAVQRADELRLA</sequence>
<dbReference type="GO" id="GO:0006355">
    <property type="term" value="P:regulation of DNA-templated transcription"/>
    <property type="evidence" value="ECO:0007669"/>
    <property type="project" value="InterPro"/>
</dbReference>
<keyword evidence="6" id="KW-1185">Reference proteome</keyword>
<reference evidence="5 6" key="1">
    <citation type="submission" date="2019-11" db="EMBL/GenBank/DDBJ databases">
        <authorList>
            <person name="Criscuolo A."/>
        </authorList>
    </citation>
    <scope>NUCLEOTIDE SEQUENCE [LARGE SCALE GENOMIC DNA]</scope>
    <source>
        <strain evidence="5">CIP111667</strain>
    </source>
</reference>
<dbReference type="SUPFAM" id="SSF48452">
    <property type="entry name" value="TPR-like"/>
    <property type="match status" value="2"/>
</dbReference>
<dbReference type="InterPro" id="IPR059106">
    <property type="entry name" value="WHD_MalT"/>
</dbReference>
<organism evidence="5 6">
    <name type="scientific">Occultella aeris</name>
    <dbReference type="NCBI Taxonomy" id="2761496"/>
    <lineage>
        <taxon>Bacteria</taxon>
        <taxon>Bacillati</taxon>
        <taxon>Actinomycetota</taxon>
        <taxon>Actinomycetes</taxon>
        <taxon>Micrococcales</taxon>
        <taxon>Ruaniaceae</taxon>
        <taxon>Occultella</taxon>
    </lineage>
</organism>
<dbReference type="InterPro" id="IPR019734">
    <property type="entry name" value="TPR_rpt"/>
</dbReference>
<dbReference type="SMART" id="SM00421">
    <property type="entry name" value="HTH_LUXR"/>
    <property type="match status" value="1"/>
</dbReference>
<dbReference type="PROSITE" id="PS50043">
    <property type="entry name" value="HTH_LUXR_2"/>
    <property type="match status" value="1"/>
</dbReference>
<dbReference type="CDD" id="cd06170">
    <property type="entry name" value="LuxR_C_like"/>
    <property type="match status" value="1"/>
</dbReference>
<dbReference type="Gene3D" id="1.10.10.10">
    <property type="entry name" value="Winged helix-like DNA-binding domain superfamily/Winged helix DNA-binding domain"/>
    <property type="match status" value="1"/>
</dbReference>
<dbReference type="Gene3D" id="1.25.40.10">
    <property type="entry name" value="Tetratricopeptide repeat domain"/>
    <property type="match status" value="1"/>
</dbReference>
<accession>A0A7M4DRH8</accession>
<dbReference type="Pfam" id="PF00196">
    <property type="entry name" value="GerE"/>
    <property type="match status" value="1"/>
</dbReference>
<dbReference type="InterPro" id="IPR011990">
    <property type="entry name" value="TPR-like_helical_dom_sf"/>
</dbReference>
<dbReference type="PANTHER" id="PTHR44688">
    <property type="entry name" value="DNA-BINDING TRANSCRIPTIONAL ACTIVATOR DEVR_DOSR"/>
    <property type="match status" value="1"/>
</dbReference>
<evidence type="ECO:0000313" key="5">
    <source>
        <dbReference type="EMBL" id="VZO40072.1"/>
    </source>
</evidence>
<keyword evidence="1" id="KW-0805">Transcription regulation</keyword>
<keyword evidence="3" id="KW-0804">Transcription</keyword>
<dbReference type="Pfam" id="PF25873">
    <property type="entry name" value="WHD_MalT"/>
    <property type="match status" value="1"/>
</dbReference>
<dbReference type="Proteomes" id="UP000419743">
    <property type="component" value="Unassembled WGS sequence"/>
</dbReference>
<dbReference type="GO" id="GO:0003677">
    <property type="term" value="F:DNA binding"/>
    <property type="evidence" value="ECO:0007669"/>
    <property type="project" value="UniProtKB-KW"/>
</dbReference>
<evidence type="ECO:0000256" key="3">
    <source>
        <dbReference type="ARBA" id="ARBA00023163"/>
    </source>
</evidence>
<evidence type="ECO:0000313" key="6">
    <source>
        <dbReference type="Proteomes" id="UP000419743"/>
    </source>
</evidence>
<dbReference type="Gene3D" id="3.40.50.300">
    <property type="entry name" value="P-loop containing nucleotide triphosphate hydrolases"/>
    <property type="match status" value="1"/>
</dbReference>
<dbReference type="RefSeq" id="WP_156743358.1">
    <property type="nucleotide sequence ID" value="NZ_CACRYJ010000067.1"/>
</dbReference>
<dbReference type="InterPro" id="IPR036388">
    <property type="entry name" value="WH-like_DNA-bd_sf"/>
</dbReference>
<dbReference type="InterPro" id="IPR000792">
    <property type="entry name" value="Tscrpt_reg_LuxR_C"/>
</dbReference>
<dbReference type="SMART" id="SM00028">
    <property type="entry name" value="TPR"/>
    <property type="match status" value="3"/>
</dbReference>
<dbReference type="InterPro" id="IPR016032">
    <property type="entry name" value="Sig_transdc_resp-reg_C-effctor"/>
</dbReference>
<name>A0A7M4DRH8_9MICO</name>
<dbReference type="PANTHER" id="PTHR44688:SF16">
    <property type="entry name" value="DNA-BINDING TRANSCRIPTIONAL ACTIVATOR DEVR_DOSR"/>
    <property type="match status" value="1"/>
</dbReference>
<evidence type="ECO:0000256" key="1">
    <source>
        <dbReference type="ARBA" id="ARBA00023015"/>
    </source>
</evidence>
<proteinExistence type="predicted"/>
<evidence type="ECO:0000256" key="2">
    <source>
        <dbReference type="ARBA" id="ARBA00023125"/>
    </source>
</evidence>
<dbReference type="SUPFAM" id="SSF52540">
    <property type="entry name" value="P-loop containing nucleoside triphosphate hydrolases"/>
    <property type="match status" value="1"/>
</dbReference>
<feature type="domain" description="HTH luxR-type" evidence="4">
    <location>
        <begin position="842"/>
        <end position="907"/>
    </location>
</feature>
<dbReference type="InterPro" id="IPR041617">
    <property type="entry name" value="TPR_MalT"/>
</dbReference>
<dbReference type="EMBL" id="CACRYJ010000067">
    <property type="protein sequence ID" value="VZO40072.1"/>
    <property type="molecule type" value="Genomic_DNA"/>
</dbReference>
<dbReference type="PRINTS" id="PR00038">
    <property type="entry name" value="HTHLUXR"/>
</dbReference>
<keyword evidence="2" id="KW-0238">DNA-binding</keyword>
<evidence type="ECO:0000259" key="4">
    <source>
        <dbReference type="PROSITE" id="PS50043"/>
    </source>
</evidence>
<dbReference type="Pfam" id="PF17874">
    <property type="entry name" value="TPR_MalT"/>
    <property type="match status" value="1"/>
</dbReference>
<gene>
    <name evidence="5" type="primary">malT_4</name>
    <name evidence="5" type="ORF">HALOF300_04773</name>
</gene>
<dbReference type="AlphaFoldDB" id="A0A7M4DRH8"/>
<dbReference type="InterPro" id="IPR027417">
    <property type="entry name" value="P-loop_NTPase"/>
</dbReference>
<protein>
    <submittedName>
        <fullName evidence="5">HTH-type transcriptional regulator MalT</fullName>
    </submittedName>
</protein>